<dbReference type="InterPro" id="IPR050448">
    <property type="entry name" value="OpgB/LTA_synthase_biosynth"/>
</dbReference>
<gene>
    <name evidence="8" type="ORF">CUJ89_03930</name>
</gene>
<feature type="domain" description="Sulfatase N-terminal" evidence="7">
    <location>
        <begin position="212"/>
        <end position="474"/>
    </location>
</feature>
<reference evidence="8 9" key="1">
    <citation type="journal article" date="2018" name="ISME J.">
        <title>Involvement of Burkholderiaceae and sulfurous volatiles in disease-suppressive soils.</title>
        <authorList>
            <person name="Carrion V.J."/>
            <person name="Cordovez V."/>
            <person name="Tyc O."/>
            <person name="Etalo D.W."/>
            <person name="de Bruijn I."/>
            <person name="de Jager V.C."/>
            <person name="Medema M.H."/>
            <person name="Eberl L."/>
            <person name="Raaijmakers J.M."/>
        </authorList>
    </citation>
    <scope>NUCLEOTIDE SEQUENCE [LARGE SCALE GENOMIC DNA]</scope>
    <source>
        <strain evidence="9">mHSR5</strain>
    </source>
</reference>
<proteinExistence type="predicted"/>
<evidence type="ECO:0000256" key="2">
    <source>
        <dbReference type="ARBA" id="ARBA00022475"/>
    </source>
</evidence>
<keyword evidence="2" id="KW-1003">Cell membrane</keyword>
<keyword evidence="4 6" id="KW-1133">Transmembrane helix</keyword>
<evidence type="ECO:0000256" key="3">
    <source>
        <dbReference type="ARBA" id="ARBA00022692"/>
    </source>
</evidence>
<dbReference type="Gene3D" id="3.40.720.10">
    <property type="entry name" value="Alkaline Phosphatase, subunit A"/>
    <property type="match status" value="1"/>
</dbReference>
<feature type="transmembrane region" description="Helical" evidence="6">
    <location>
        <begin position="169"/>
        <end position="186"/>
    </location>
</feature>
<dbReference type="PANTHER" id="PTHR47371:SF3">
    <property type="entry name" value="PHOSPHOGLYCEROL TRANSFERASE I"/>
    <property type="match status" value="1"/>
</dbReference>
<accession>A0A2Z5MSV7</accession>
<name>A0A2Z5MSV7_BURPY</name>
<sequence>MSARLAVTLAAAVALSFASDAIAVPRAPLRRPLLSSALHILSVLFVFDLVFAVTSRPLFSACVLLALVGLIAAVSNAKYESLREPFVFTDLSLFSQLFSHPRLYLPFLSVGKIVAIGAGIVLVIAGFVVERPEFPGSRALAWLAVVLPFVLAVPVAARVPLTLDPYADQRRHGFFAVFVAYLLNGLRPATFRRFREVAAAGPFATGEPMRHPDVVVIQSESFFDARRLGESVVPELFRHFDEARREAVWHGQMTVPAWGANTMRTEFAVLTGTESFSLGYARFYPYAFVKNKIASLASWFGRCGYDTVAIHPYYADFFGRNRVFPLVGFKRFLDIRHFASASRAGPYVADAAVAEAIVAELEAAGGDRPRFVFAMTMENHGPLHLEQVLPGESSSRHTLGEDASWRDLTAYLRHIENADAMIGHLLDYLRTSNRDTVVCFYGDHVPALPHVFEKLGVNPQHSDYFIWRNYGAVAPECRNLAAEELGAALLHVVQDDGNRAEEPCASEKAT</sequence>
<dbReference type="CDD" id="cd16015">
    <property type="entry name" value="LTA_synthase"/>
    <property type="match status" value="1"/>
</dbReference>
<evidence type="ECO:0000313" key="8">
    <source>
        <dbReference type="EMBL" id="AXF19746.1"/>
    </source>
</evidence>
<feature type="transmembrane region" description="Helical" evidence="6">
    <location>
        <begin position="103"/>
        <end position="127"/>
    </location>
</feature>
<comment type="subcellular location">
    <subcellularLocation>
        <location evidence="1">Cell membrane</location>
        <topology evidence="1">Multi-pass membrane protein</topology>
    </subcellularLocation>
</comment>
<evidence type="ECO:0000259" key="7">
    <source>
        <dbReference type="Pfam" id="PF00884"/>
    </source>
</evidence>
<dbReference type="AlphaFoldDB" id="A0A2Z5MSV7"/>
<evidence type="ECO:0000256" key="6">
    <source>
        <dbReference type="SAM" id="Phobius"/>
    </source>
</evidence>
<protein>
    <submittedName>
        <fullName evidence="8">Capsular biosynthesis protein</fullName>
    </submittedName>
</protein>
<feature type="transmembrane region" description="Helical" evidence="6">
    <location>
        <begin position="139"/>
        <end position="157"/>
    </location>
</feature>
<organism evidence="8 9">
    <name type="scientific">Burkholderia pyrrocinia</name>
    <name type="common">Pseudomonas pyrrocinia</name>
    <dbReference type="NCBI Taxonomy" id="60550"/>
    <lineage>
        <taxon>Bacteria</taxon>
        <taxon>Pseudomonadati</taxon>
        <taxon>Pseudomonadota</taxon>
        <taxon>Betaproteobacteria</taxon>
        <taxon>Burkholderiales</taxon>
        <taxon>Burkholderiaceae</taxon>
        <taxon>Burkholderia</taxon>
        <taxon>Burkholderia cepacia complex</taxon>
    </lineage>
</organism>
<evidence type="ECO:0000256" key="1">
    <source>
        <dbReference type="ARBA" id="ARBA00004651"/>
    </source>
</evidence>
<evidence type="ECO:0000256" key="4">
    <source>
        <dbReference type="ARBA" id="ARBA00022989"/>
    </source>
</evidence>
<dbReference type="InterPro" id="IPR017850">
    <property type="entry name" value="Alkaline_phosphatase_core_sf"/>
</dbReference>
<dbReference type="PANTHER" id="PTHR47371">
    <property type="entry name" value="LIPOTEICHOIC ACID SYNTHASE"/>
    <property type="match status" value="1"/>
</dbReference>
<feature type="transmembrane region" description="Helical" evidence="6">
    <location>
        <begin position="58"/>
        <end position="77"/>
    </location>
</feature>
<evidence type="ECO:0000313" key="9">
    <source>
        <dbReference type="Proteomes" id="UP000253104"/>
    </source>
</evidence>
<dbReference type="GO" id="GO:0005886">
    <property type="term" value="C:plasma membrane"/>
    <property type="evidence" value="ECO:0007669"/>
    <property type="project" value="UniProtKB-SubCell"/>
</dbReference>
<dbReference type="RefSeq" id="WP_114176214.1">
    <property type="nucleotide sequence ID" value="NZ_CP024902.1"/>
</dbReference>
<dbReference type="InterPro" id="IPR000917">
    <property type="entry name" value="Sulfatase_N"/>
</dbReference>
<keyword evidence="3 6" id="KW-0812">Transmembrane</keyword>
<evidence type="ECO:0000256" key="5">
    <source>
        <dbReference type="ARBA" id="ARBA00023136"/>
    </source>
</evidence>
<dbReference type="OrthoDB" id="5363296at2"/>
<dbReference type="Proteomes" id="UP000253104">
    <property type="component" value="Chromosome mHSR5_A"/>
</dbReference>
<keyword evidence="5 6" id="KW-0472">Membrane</keyword>
<dbReference type="EMBL" id="CP024902">
    <property type="protein sequence ID" value="AXF19746.1"/>
    <property type="molecule type" value="Genomic_DNA"/>
</dbReference>
<dbReference type="Pfam" id="PF00884">
    <property type="entry name" value="Sulfatase"/>
    <property type="match status" value="1"/>
</dbReference>
<dbReference type="SUPFAM" id="SSF53649">
    <property type="entry name" value="Alkaline phosphatase-like"/>
    <property type="match status" value="1"/>
</dbReference>